<dbReference type="VEuPathDB" id="FungiDB:RhiirFUN_005295"/>
<proteinExistence type="predicted"/>
<protein>
    <recommendedName>
        <fullName evidence="4">BAH domain-containing protein</fullName>
    </recommendedName>
</protein>
<dbReference type="VEuPathDB" id="FungiDB:FUN_010806"/>
<reference evidence="2 3" key="1">
    <citation type="submission" date="2015-10" db="EMBL/GenBank/DDBJ databases">
        <title>Genome analyses suggest a sexual origin of heterokaryosis in a supposedly ancient asexual fungus.</title>
        <authorList>
            <person name="Ropars J."/>
            <person name="Sedzielewska K."/>
            <person name="Noel J."/>
            <person name="Charron P."/>
            <person name="Farinelli L."/>
            <person name="Marton T."/>
            <person name="Kruger M."/>
            <person name="Pelin A."/>
            <person name="Brachmann A."/>
            <person name="Corradi N."/>
        </authorList>
    </citation>
    <scope>NUCLEOTIDE SEQUENCE [LARGE SCALE GENOMIC DNA]</scope>
    <source>
        <strain evidence="2 3">A4</strain>
    </source>
</reference>
<comment type="caution">
    <text evidence="2">The sequence shown here is derived from an EMBL/GenBank/DDBJ whole genome shotgun (WGS) entry which is preliminary data.</text>
</comment>
<dbReference type="VEuPathDB" id="FungiDB:RhiirA1_471709"/>
<dbReference type="VEuPathDB" id="FungiDB:FUN_010805"/>
<dbReference type="EMBL" id="LLXI01001365">
    <property type="protein sequence ID" value="PKY53328.1"/>
    <property type="molecule type" value="Genomic_DNA"/>
</dbReference>
<evidence type="ECO:0008006" key="4">
    <source>
        <dbReference type="Google" id="ProtNLM"/>
    </source>
</evidence>
<sequence length="1035" mass="120977">MSRVRSHQTITNPPRYRKKPRKNYASAIQQLSANISRSELFEWGDSLNDQISTGYNREQQYNSPDAENIHLNSEYLDVPNIQPLENDNDNNDILVNQEEIQSLESNDDDDMVNQEESLENNDDDDDMVNQEENSNSLPSFKMYDGSSYIPHYQGEYAPYFPNFTAMALFIWVTKHMISSAAYEGLVSILLHEKFRIEDVIKSIRSIKRFRNGLPLMTIKSHNVKISSKDTPSTSKSSKEAYFFSVTGHIKRLLSNPKLKNDLYFGEGIESDLKSEFWHGELWQQSPLFGAEYCHYNHELPRTYARSRQNSRQLWLTENQEIIELSQIINKVSVWLYDTQQPPLYEFIIKEILYYHNGRPLLRDISLRHHHSTLNVSSEVHPDFHCRRIKIFCDLYFDDFGTFRNVYHSFGGLYLQFGNMKFKSRQKLRNHFLVGFVPFGGKFEDTIKPFIQDIQQLERGFLMTIDNEQVWVSGGLGITTADLPQGNDLAGTLRHNATHGCRTCKASRDNLTDISFDIAKHGRYHHLTNIEFENIQRLPNMSQKHALASSLGLRLIPNPLDQLIRDRHISTPQDIFHCFAGKANRLLIATFRLLTNSGEDTFTRTWKFFEVPSCWSRQQNPITHLACYFMSDILRLTMIIPFILYRCLTTNLLKREVLTNMKERMNLQSYRHVINKIIKCWVQFSLTTRMVFSKTLTKVDYETIQKMLELECKMLLEVFPEQFSGLPNLHINRHIVAHAKTYGTALNTSVSVKEMVHRIHKGVVSHTNKKNVEFDLIKRDNTLQTLRYLLDGGQDIRFEHIIGQGIQNIVNDVALRPLLNSWYITSSLLPKIYDEDNIEKANIITCIPEIMDINVRLKWNKYQRNQENFTIGKHLNGYLSNELANAYAEYYNDRGAMINSKVEFYNNISYVVKEDDCFVDVQLNVGDIVDVFEEGETEESYAIIKGIFTHERSRKLHAFVIFDWFEKIGENSMLKCPKYRLQAPEETQWNRVFPISLIDHNPRVHFVHDCNGDCNNDKHDFTNRYYLKNMYYYLAV</sequence>
<evidence type="ECO:0000256" key="1">
    <source>
        <dbReference type="SAM" id="MobiDB-lite"/>
    </source>
</evidence>
<gene>
    <name evidence="2" type="ORF">RhiirA4_498706</name>
</gene>
<accession>A0A2I1H366</accession>
<feature type="region of interest" description="Disordered" evidence="1">
    <location>
        <begin position="102"/>
        <end position="136"/>
    </location>
</feature>
<name>A0A2I1H366_9GLOM</name>
<dbReference type="VEuPathDB" id="FungiDB:RhiirA1_482263"/>
<dbReference type="AlphaFoldDB" id="A0A2I1H366"/>
<evidence type="ECO:0000313" key="3">
    <source>
        <dbReference type="Proteomes" id="UP000234323"/>
    </source>
</evidence>
<feature type="region of interest" description="Disordered" evidence="1">
    <location>
        <begin position="1"/>
        <end position="23"/>
    </location>
</feature>
<keyword evidence="3" id="KW-1185">Reference proteome</keyword>
<dbReference type="Proteomes" id="UP000234323">
    <property type="component" value="Unassembled WGS sequence"/>
</dbReference>
<evidence type="ECO:0000313" key="2">
    <source>
        <dbReference type="EMBL" id="PKY53328.1"/>
    </source>
</evidence>
<organism evidence="2 3">
    <name type="scientific">Rhizophagus irregularis</name>
    <dbReference type="NCBI Taxonomy" id="588596"/>
    <lineage>
        <taxon>Eukaryota</taxon>
        <taxon>Fungi</taxon>
        <taxon>Fungi incertae sedis</taxon>
        <taxon>Mucoromycota</taxon>
        <taxon>Glomeromycotina</taxon>
        <taxon>Glomeromycetes</taxon>
        <taxon>Glomerales</taxon>
        <taxon>Glomeraceae</taxon>
        <taxon>Rhizophagus</taxon>
    </lineage>
</organism>
<feature type="compositionally biased region" description="Acidic residues" evidence="1">
    <location>
        <begin position="105"/>
        <end position="129"/>
    </location>
</feature>